<dbReference type="SMART" id="SM00283">
    <property type="entry name" value="MA"/>
    <property type="match status" value="1"/>
</dbReference>
<dbReference type="PANTHER" id="PTHR32089">
    <property type="entry name" value="METHYL-ACCEPTING CHEMOTAXIS PROTEIN MCPB"/>
    <property type="match status" value="1"/>
</dbReference>
<evidence type="ECO:0000256" key="5">
    <source>
        <dbReference type="ARBA" id="ARBA00029447"/>
    </source>
</evidence>
<name>A0A177ZRX5_9BACI</name>
<comment type="similarity">
    <text evidence="5">Belongs to the methyl-accepting chemotaxis (MCP) protein family.</text>
</comment>
<dbReference type="EMBL" id="LDJR01000050">
    <property type="protein sequence ID" value="OAK70554.1"/>
    <property type="molecule type" value="Genomic_DNA"/>
</dbReference>
<dbReference type="CDD" id="cd11386">
    <property type="entry name" value="MCP_signal"/>
    <property type="match status" value="1"/>
</dbReference>
<evidence type="ECO:0000256" key="2">
    <source>
        <dbReference type="ARBA" id="ARBA00022475"/>
    </source>
</evidence>
<keyword evidence="12" id="KW-1185">Reference proteome</keyword>
<keyword evidence="2" id="KW-1003">Cell membrane</keyword>
<dbReference type="AlphaFoldDB" id="A0A177ZRX5"/>
<evidence type="ECO:0000256" key="3">
    <source>
        <dbReference type="ARBA" id="ARBA00023136"/>
    </source>
</evidence>
<feature type="transmembrane region" description="Helical" evidence="8">
    <location>
        <begin position="199"/>
        <end position="221"/>
    </location>
</feature>
<keyword evidence="3 8" id="KW-0472">Membrane</keyword>
<evidence type="ECO:0000313" key="11">
    <source>
        <dbReference type="EMBL" id="OAK70554.1"/>
    </source>
</evidence>
<organism evidence="11 12">
    <name type="scientific">Lederbergia galactosidilytica</name>
    <dbReference type="NCBI Taxonomy" id="217031"/>
    <lineage>
        <taxon>Bacteria</taxon>
        <taxon>Bacillati</taxon>
        <taxon>Bacillota</taxon>
        <taxon>Bacilli</taxon>
        <taxon>Bacillales</taxon>
        <taxon>Bacillaceae</taxon>
        <taxon>Lederbergia</taxon>
    </lineage>
</organism>
<evidence type="ECO:0000256" key="1">
    <source>
        <dbReference type="ARBA" id="ARBA00004236"/>
    </source>
</evidence>
<feature type="domain" description="Methyl-accepting transducer" evidence="9">
    <location>
        <begin position="295"/>
        <end position="545"/>
    </location>
</feature>
<dbReference type="PATRIC" id="fig|217031.6.peg.2676"/>
<evidence type="ECO:0008006" key="13">
    <source>
        <dbReference type="Google" id="ProtNLM"/>
    </source>
</evidence>
<feature type="domain" description="HAMP" evidence="10">
    <location>
        <begin position="223"/>
        <end position="276"/>
    </location>
</feature>
<dbReference type="PANTHER" id="PTHR32089:SF112">
    <property type="entry name" value="LYSOZYME-LIKE PROTEIN-RELATED"/>
    <property type="match status" value="1"/>
</dbReference>
<keyword evidence="8" id="KW-0812">Transmembrane</keyword>
<proteinExistence type="inferred from homology"/>
<reference evidence="11 12" key="1">
    <citation type="submission" date="2015-05" db="EMBL/GenBank/DDBJ databases">
        <title>Comparison of genome.</title>
        <authorList>
            <person name="Zheng Z."/>
            <person name="Sun M."/>
        </authorList>
    </citation>
    <scope>NUCLEOTIDE SEQUENCE [LARGE SCALE GENOMIC DNA]</scope>
    <source>
        <strain evidence="11 12">G25-74</strain>
    </source>
</reference>
<evidence type="ECO:0000259" key="10">
    <source>
        <dbReference type="PROSITE" id="PS50885"/>
    </source>
</evidence>
<evidence type="ECO:0000256" key="4">
    <source>
        <dbReference type="ARBA" id="ARBA00023224"/>
    </source>
</evidence>
<dbReference type="CDD" id="cd06225">
    <property type="entry name" value="HAMP"/>
    <property type="match status" value="1"/>
</dbReference>
<dbReference type="PROSITE" id="PS50111">
    <property type="entry name" value="CHEMOTAXIS_TRANSDUC_2"/>
    <property type="match status" value="1"/>
</dbReference>
<evidence type="ECO:0000259" key="9">
    <source>
        <dbReference type="PROSITE" id="PS50111"/>
    </source>
</evidence>
<evidence type="ECO:0000256" key="8">
    <source>
        <dbReference type="SAM" id="Phobius"/>
    </source>
</evidence>
<dbReference type="InterPro" id="IPR003660">
    <property type="entry name" value="HAMP_dom"/>
</dbReference>
<dbReference type="PROSITE" id="PS50885">
    <property type="entry name" value="HAMP"/>
    <property type="match status" value="1"/>
</dbReference>
<comment type="caution">
    <text evidence="11">The sequence shown here is derived from an EMBL/GenBank/DDBJ whole genome shotgun (WGS) entry which is preliminary data.</text>
</comment>
<evidence type="ECO:0000256" key="6">
    <source>
        <dbReference type="PROSITE-ProRule" id="PRU00284"/>
    </source>
</evidence>
<dbReference type="Pfam" id="PF00672">
    <property type="entry name" value="HAMP"/>
    <property type="match status" value="1"/>
</dbReference>
<keyword evidence="4 6" id="KW-0807">Transducer</keyword>
<feature type="coiled-coil region" evidence="7">
    <location>
        <begin position="271"/>
        <end position="305"/>
    </location>
</feature>
<dbReference type="Pfam" id="PF00015">
    <property type="entry name" value="MCPsignal"/>
    <property type="match status" value="1"/>
</dbReference>
<dbReference type="GO" id="GO:0005886">
    <property type="term" value="C:plasma membrane"/>
    <property type="evidence" value="ECO:0007669"/>
    <property type="project" value="UniProtKB-SubCell"/>
</dbReference>
<dbReference type="Gene3D" id="1.10.287.950">
    <property type="entry name" value="Methyl-accepting chemotaxis protein"/>
    <property type="match status" value="1"/>
</dbReference>
<dbReference type="SMART" id="SM00304">
    <property type="entry name" value="HAMP"/>
    <property type="match status" value="1"/>
</dbReference>
<evidence type="ECO:0000313" key="12">
    <source>
        <dbReference type="Proteomes" id="UP000077881"/>
    </source>
</evidence>
<comment type="subcellular location">
    <subcellularLocation>
        <location evidence="1">Cell membrane</location>
    </subcellularLocation>
</comment>
<dbReference type="InterPro" id="IPR004089">
    <property type="entry name" value="MCPsignal_dom"/>
</dbReference>
<accession>A0A177ZRX5</accession>
<keyword evidence="7" id="KW-0175">Coiled coil</keyword>
<protein>
    <recommendedName>
        <fullName evidence="13">Methyl-accepting chemotaxis protein</fullName>
    </recommendedName>
</protein>
<dbReference type="SUPFAM" id="SSF58104">
    <property type="entry name" value="Methyl-accepting chemotaxis protein (MCP) signaling domain"/>
    <property type="match status" value="1"/>
</dbReference>
<keyword evidence="8" id="KW-1133">Transmembrane helix</keyword>
<evidence type="ECO:0000256" key="7">
    <source>
        <dbReference type="SAM" id="Coils"/>
    </source>
</evidence>
<dbReference type="Proteomes" id="UP000077881">
    <property type="component" value="Unassembled WGS sequence"/>
</dbReference>
<sequence length="581" mass="63113">MKNNCQIRRGKNVLKQLTLKNIKIGWKFGLTLVLVFILFGISTSITAISLKTIEKNIDIVKQSGDRSVKITEMGTLLREKGIRIVNYVQEKDSALIDEYEAQRVQFDALQEEISKDMKTDEQKDLFAKVVANDKKINEIFTGNVIPTIEAGNVDLASIPAKSADQIQTETVRTLDILRETVNEEQNLAVTEAESSQKSALLFLLISMVASILIGGLLVYIISSSISRNLNKVLEMSNRIAEGDLAVQPIEYDGQDEIGKLASAMNRMSVNLRNVIQEVANVSETVNSHSEELMQTTNELNEGSEQIASTMQELSAGAETQASHSTTLNEMMESFNTKIVEANKNGQDVETTANKVLSMAEEGRVLMNQSVKQMEYIHKTVSVAVQNVKGLNEGSKKISTLTEVIQEIAEQTNLLSLNAAIEAARAGEHGKGFAVVASEVRKLAEQVSQSVGEITGITGGILEESNKAVASLESSYSEVENGSKQIEITGSTFGEIHSSVSSMADKVHHITDRLQELTGSSQEMSQSIEEVAAVAEESATGVEQAAASTEQSSSAMEEISGSASELATLSEQLNIQVNNFKI</sequence>
<gene>
    <name evidence="11" type="ORF">ABB05_12435</name>
</gene>
<dbReference type="GO" id="GO:0007165">
    <property type="term" value="P:signal transduction"/>
    <property type="evidence" value="ECO:0007669"/>
    <property type="project" value="UniProtKB-KW"/>
</dbReference>
<dbReference type="STRING" id="217031.ABB05_12435"/>